<comment type="caution">
    <text evidence="1">The sequence shown here is derived from an EMBL/GenBank/DDBJ whole genome shotgun (WGS) entry which is preliminary data.</text>
</comment>
<accession>A0ABU2EG63</accession>
<sequence>MPFSSNVVSEVKSIKKVSLEEVAEYLEASTVLEKLDVGSALIYKLKHKIEGNIVLFNSAFGQSAVVAG</sequence>
<reference evidence="1" key="1">
    <citation type="submission" date="2023-09" db="EMBL/GenBank/DDBJ databases">
        <title>Description of first Herbaspirillum huttiense subsp. nephrolepsisexaltata and Herbaspirillum huttiense subsp. lycopersicon.</title>
        <authorList>
            <person name="Poudel M."/>
            <person name="Sharma A."/>
            <person name="Goss E."/>
            <person name="Tapia J.H."/>
            <person name="Harmon C.M."/>
            <person name="Jones J.B."/>
        </authorList>
    </citation>
    <scope>NUCLEOTIDE SEQUENCE</scope>
    <source>
        <strain evidence="1">SE1</strain>
    </source>
</reference>
<dbReference type="EMBL" id="JAVLSJ010000001">
    <property type="protein sequence ID" value="MDR9847129.1"/>
    <property type="molecule type" value="Genomic_DNA"/>
</dbReference>
<protein>
    <submittedName>
        <fullName evidence="1">Uncharacterized protein</fullName>
    </submittedName>
</protein>
<evidence type="ECO:0000313" key="1">
    <source>
        <dbReference type="EMBL" id="MDR9847129.1"/>
    </source>
</evidence>
<evidence type="ECO:0000313" key="2">
    <source>
        <dbReference type="Proteomes" id="UP001246576"/>
    </source>
</evidence>
<dbReference type="RefSeq" id="WP_310839549.1">
    <property type="nucleotide sequence ID" value="NZ_JAVLSJ010000001.1"/>
</dbReference>
<dbReference type="Proteomes" id="UP001246576">
    <property type="component" value="Unassembled WGS sequence"/>
</dbReference>
<name>A0ABU2EG63_9BURK</name>
<gene>
    <name evidence="1" type="ORF">RI048_02765</name>
</gene>
<organism evidence="1 2">
    <name type="scientific">Herbaspirillum huttiense subsp. lycopersici</name>
    <dbReference type="NCBI Taxonomy" id="3074428"/>
    <lineage>
        <taxon>Bacteria</taxon>
        <taxon>Pseudomonadati</taxon>
        <taxon>Pseudomonadota</taxon>
        <taxon>Betaproteobacteria</taxon>
        <taxon>Burkholderiales</taxon>
        <taxon>Oxalobacteraceae</taxon>
        <taxon>Herbaspirillum</taxon>
    </lineage>
</organism>
<keyword evidence="2" id="KW-1185">Reference proteome</keyword>
<proteinExistence type="predicted"/>